<name>A0A919BR46_9GAMM</name>
<dbReference type="AlphaFoldDB" id="A0A919BR46"/>
<dbReference type="Proteomes" id="UP000623842">
    <property type="component" value="Unassembled WGS sequence"/>
</dbReference>
<accession>A0A919BR46</accession>
<protein>
    <submittedName>
        <fullName evidence="1">Uncharacterized protein</fullName>
    </submittedName>
</protein>
<reference evidence="1" key="1">
    <citation type="journal article" date="2014" name="Int. J. Syst. Evol. Microbiol.">
        <title>Complete genome sequence of Corynebacterium casei LMG S-19264T (=DSM 44701T), isolated from a smear-ripened cheese.</title>
        <authorList>
            <consortium name="US DOE Joint Genome Institute (JGI-PGF)"/>
            <person name="Walter F."/>
            <person name="Albersmeier A."/>
            <person name="Kalinowski J."/>
            <person name="Ruckert C."/>
        </authorList>
    </citation>
    <scope>NUCLEOTIDE SEQUENCE</scope>
    <source>
        <strain evidence="1">KCTC 42731</strain>
    </source>
</reference>
<dbReference type="PROSITE" id="PS51257">
    <property type="entry name" value="PROKAR_LIPOPROTEIN"/>
    <property type="match status" value="1"/>
</dbReference>
<dbReference type="EMBL" id="BNCK01000013">
    <property type="protein sequence ID" value="GHG06461.1"/>
    <property type="molecule type" value="Genomic_DNA"/>
</dbReference>
<organism evidence="1 2">
    <name type="scientific">Thalassotalea marina</name>
    <dbReference type="NCBI Taxonomy" id="1673741"/>
    <lineage>
        <taxon>Bacteria</taxon>
        <taxon>Pseudomonadati</taxon>
        <taxon>Pseudomonadota</taxon>
        <taxon>Gammaproteobacteria</taxon>
        <taxon>Alteromonadales</taxon>
        <taxon>Colwelliaceae</taxon>
        <taxon>Thalassotalea</taxon>
    </lineage>
</organism>
<sequence>MRTMFWVACSVLLLGCDSDDVEEFLDYDDGFNKNYYRVSNLTGEDIDVYIRSSDYDGDKRNPFKSKYRKLKQLSDGQQKEFSYRHNYTTQINIGASFSYDDANQTYQEYSVDYNRDYHLIVWQQGENLNHRFYKRRDNHKDDKITLRVISVVENGLLETPEGNFNMVRGDISEQFRIENCATSVFFNGVEVDLCDGDYGKSYLVILDDNRTLIVPEK</sequence>
<reference evidence="1" key="2">
    <citation type="submission" date="2020-09" db="EMBL/GenBank/DDBJ databases">
        <authorList>
            <person name="Sun Q."/>
            <person name="Kim S."/>
        </authorList>
    </citation>
    <scope>NUCLEOTIDE SEQUENCE</scope>
    <source>
        <strain evidence="1">KCTC 42731</strain>
    </source>
</reference>
<comment type="caution">
    <text evidence="1">The sequence shown here is derived from an EMBL/GenBank/DDBJ whole genome shotgun (WGS) entry which is preliminary data.</text>
</comment>
<keyword evidence="2" id="KW-1185">Reference proteome</keyword>
<gene>
    <name evidence="1" type="ORF">GCM10017161_40140</name>
</gene>
<evidence type="ECO:0000313" key="1">
    <source>
        <dbReference type="EMBL" id="GHG06461.1"/>
    </source>
</evidence>
<dbReference type="RefSeq" id="WP_229854882.1">
    <property type="nucleotide sequence ID" value="NZ_BNCK01000013.1"/>
</dbReference>
<evidence type="ECO:0000313" key="2">
    <source>
        <dbReference type="Proteomes" id="UP000623842"/>
    </source>
</evidence>
<proteinExistence type="predicted"/>